<dbReference type="InterPro" id="IPR011356">
    <property type="entry name" value="Leucine_aapep/pepB"/>
</dbReference>
<dbReference type="EMBL" id="LUCM01001202">
    <property type="protein sequence ID" value="KAA0199301.1"/>
    <property type="molecule type" value="Genomic_DNA"/>
</dbReference>
<dbReference type="AlphaFoldDB" id="A0A8E0S1V5"/>
<protein>
    <submittedName>
        <fullName evidence="6">Putative aminopeptidase</fullName>
    </submittedName>
</protein>
<name>A0A8E0S1V5_9TREM</name>
<dbReference type="OrthoDB" id="412814at2759"/>
<dbReference type="Proteomes" id="UP000728185">
    <property type="component" value="Unassembled WGS sequence"/>
</dbReference>
<keyword evidence="3" id="KW-0645">Protease</keyword>
<dbReference type="PANTHER" id="PTHR11963:SF48">
    <property type="entry name" value="DIPEPTIDASE B, ISOFORM A"/>
    <property type="match status" value="1"/>
</dbReference>
<evidence type="ECO:0000256" key="4">
    <source>
        <dbReference type="ARBA" id="ARBA00022801"/>
    </source>
</evidence>
<reference evidence="6" key="1">
    <citation type="submission" date="2019-05" db="EMBL/GenBank/DDBJ databases">
        <title>Annotation for the trematode Fasciolopsis buski.</title>
        <authorList>
            <person name="Choi Y.-J."/>
        </authorList>
    </citation>
    <scope>NUCLEOTIDE SEQUENCE</scope>
    <source>
        <strain evidence="6">HT</strain>
        <tissue evidence="6">Whole worm</tissue>
    </source>
</reference>
<keyword evidence="4" id="KW-0378">Hydrolase</keyword>
<organism evidence="6 7">
    <name type="scientific">Fasciolopsis buskii</name>
    <dbReference type="NCBI Taxonomy" id="27845"/>
    <lineage>
        <taxon>Eukaryota</taxon>
        <taxon>Metazoa</taxon>
        <taxon>Spiralia</taxon>
        <taxon>Lophotrochozoa</taxon>
        <taxon>Platyhelminthes</taxon>
        <taxon>Trematoda</taxon>
        <taxon>Digenea</taxon>
        <taxon>Plagiorchiida</taxon>
        <taxon>Echinostomata</taxon>
        <taxon>Echinostomatoidea</taxon>
        <taxon>Fasciolidae</taxon>
        <taxon>Fasciolopsis</taxon>
    </lineage>
</organism>
<dbReference type="GO" id="GO:0030145">
    <property type="term" value="F:manganese ion binding"/>
    <property type="evidence" value="ECO:0007669"/>
    <property type="project" value="InterPro"/>
</dbReference>
<proteinExistence type="inferred from homology"/>
<dbReference type="PANTHER" id="PTHR11963">
    <property type="entry name" value="LEUCINE AMINOPEPTIDASE-RELATED"/>
    <property type="match status" value="1"/>
</dbReference>
<feature type="domain" description="Cytosol aminopeptidase" evidence="5">
    <location>
        <begin position="16"/>
        <end position="154"/>
    </location>
</feature>
<keyword evidence="7" id="KW-1185">Reference proteome</keyword>
<evidence type="ECO:0000259" key="5">
    <source>
        <dbReference type="Pfam" id="PF00883"/>
    </source>
</evidence>
<evidence type="ECO:0000313" key="6">
    <source>
        <dbReference type="EMBL" id="KAA0199301.1"/>
    </source>
</evidence>
<dbReference type="SUPFAM" id="SSF53187">
    <property type="entry name" value="Zn-dependent exopeptidases"/>
    <property type="match status" value="1"/>
</dbReference>
<dbReference type="InterPro" id="IPR000819">
    <property type="entry name" value="Peptidase_M17_C"/>
</dbReference>
<dbReference type="Pfam" id="PF00883">
    <property type="entry name" value="Peptidase_M17"/>
    <property type="match status" value="1"/>
</dbReference>
<evidence type="ECO:0000256" key="3">
    <source>
        <dbReference type="ARBA" id="ARBA00022670"/>
    </source>
</evidence>
<comment type="similarity">
    <text evidence="1">Belongs to the peptidase M17 family.</text>
</comment>
<keyword evidence="2 6" id="KW-0031">Aminopeptidase</keyword>
<evidence type="ECO:0000313" key="7">
    <source>
        <dbReference type="Proteomes" id="UP000728185"/>
    </source>
</evidence>
<evidence type="ECO:0000256" key="1">
    <source>
        <dbReference type="ARBA" id="ARBA00009528"/>
    </source>
</evidence>
<dbReference type="GO" id="GO:0005737">
    <property type="term" value="C:cytoplasm"/>
    <property type="evidence" value="ECO:0007669"/>
    <property type="project" value="InterPro"/>
</dbReference>
<gene>
    <name evidence="6" type="ORF">FBUS_09916</name>
</gene>
<dbReference type="Gene3D" id="3.40.630.10">
    <property type="entry name" value="Zn peptidases"/>
    <property type="match status" value="1"/>
</dbReference>
<dbReference type="GO" id="GO:0070006">
    <property type="term" value="F:metalloaminopeptidase activity"/>
    <property type="evidence" value="ECO:0007669"/>
    <property type="project" value="InterPro"/>
</dbReference>
<accession>A0A8E0S1V5</accession>
<evidence type="ECO:0000256" key="2">
    <source>
        <dbReference type="ARBA" id="ARBA00022438"/>
    </source>
</evidence>
<dbReference type="GO" id="GO:0006508">
    <property type="term" value="P:proteolysis"/>
    <property type="evidence" value="ECO:0007669"/>
    <property type="project" value="UniProtKB-KW"/>
</dbReference>
<sequence>MIYSSLYSVFQALEVSNPYLMTFATLTGHVILSYGSQYTALISNGPAQKAGMNEELRDAGSLLGDMHEISTLRREDFEAHNSPDEYADLVNSARPIDGKRCRGHQSPAAFMIAASGLDAHMCSGKHPLPYTHFDIAGSQGLSSGFPTGVPILTLCSHYLLKGFFK</sequence>
<comment type="caution">
    <text evidence="6">The sequence shown here is derived from an EMBL/GenBank/DDBJ whole genome shotgun (WGS) entry which is preliminary data.</text>
</comment>